<dbReference type="Proteomes" id="UP000042527">
    <property type="component" value="Unassembled WGS sequence"/>
</dbReference>
<protein>
    <recommendedName>
        <fullName evidence="2">histidine kinase</fullName>
        <ecNumber evidence="2">2.7.13.3</ecNumber>
    </recommendedName>
</protein>
<dbReference type="GO" id="GO:0005524">
    <property type="term" value="F:ATP binding"/>
    <property type="evidence" value="ECO:0007669"/>
    <property type="project" value="UniProtKB-KW"/>
</dbReference>
<evidence type="ECO:0000256" key="9">
    <source>
        <dbReference type="SAM" id="Coils"/>
    </source>
</evidence>
<dbReference type="EC" id="2.7.13.3" evidence="2"/>
<evidence type="ECO:0000256" key="2">
    <source>
        <dbReference type="ARBA" id="ARBA00012438"/>
    </source>
</evidence>
<keyword evidence="13" id="KW-1185">Reference proteome</keyword>
<feature type="transmembrane region" description="Helical" evidence="10">
    <location>
        <begin position="30"/>
        <end position="49"/>
    </location>
</feature>
<feature type="domain" description="Signal transduction histidine kinase subgroup 3 dimerisation and phosphoacceptor" evidence="11">
    <location>
        <begin position="185"/>
        <end position="251"/>
    </location>
</feature>
<accession>A0A0B7GUK4</accession>
<dbReference type="GO" id="GO:0046983">
    <property type="term" value="F:protein dimerization activity"/>
    <property type="evidence" value="ECO:0007669"/>
    <property type="project" value="InterPro"/>
</dbReference>
<keyword evidence="4" id="KW-0808">Transferase</keyword>
<keyword evidence="10" id="KW-1133">Transmembrane helix</keyword>
<evidence type="ECO:0000256" key="10">
    <source>
        <dbReference type="SAM" id="Phobius"/>
    </source>
</evidence>
<sequence>MKPKFFILMHYLLIAYIIFISIIKVNSNHVVYLSIYLGFTLLFNIRFFAVKINEFVFFILCLCDWALCFLFYIFTGSVSILIFTIPIVDSFYYNDGIKKYILVGTGLFVYVYSLKDFPLESIANNLIIFILICGFLQYLKYTQNEILRLEEQAEEEKHKASALLESVRNLEMYNESIEDLIMLKERNRISREIHDSVGHGLSTIIIQLNALFALAKAKSDLLPEKITDLNNFAKKNLEEVRFALRELKPADYNKYESVLLIHNLINEFKKMTNINVQLTFSKTIWSLSDAQNHVLYKSVQEFLSNSAKHGSPTKITIHLSFAETVLILTMSDNGAGCMEIKKGIGLKAIEERIAEVGGAIQYKSLPSVEGFFMRLSFPRVEKNIL</sequence>
<feature type="transmembrane region" description="Helical" evidence="10">
    <location>
        <begin position="6"/>
        <end position="23"/>
    </location>
</feature>
<keyword evidence="10" id="KW-0812">Transmembrane</keyword>
<evidence type="ECO:0000256" key="5">
    <source>
        <dbReference type="ARBA" id="ARBA00022741"/>
    </source>
</evidence>
<dbReference type="SUPFAM" id="SSF55874">
    <property type="entry name" value="ATPase domain of HSP90 chaperone/DNA topoisomerase II/histidine kinase"/>
    <property type="match status" value="1"/>
</dbReference>
<dbReference type="CDD" id="cd16917">
    <property type="entry name" value="HATPase_UhpB-NarQ-NarX-like"/>
    <property type="match status" value="1"/>
</dbReference>
<keyword evidence="3" id="KW-0597">Phosphoprotein</keyword>
<dbReference type="InterPro" id="IPR050482">
    <property type="entry name" value="Sensor_HK_TwoCompSys"/>
</dbReference>
<organism evidence="12 13">
    <name type="scientific">Treponema phagedenis</name>
    <dbReference type="NCBI Taxonomy" id="162"/>
    <lineage>
        <taxon>Bacteria</taxon>
        <taxon>Pseudomonadati</taxon>
        <taxon>Spirochaetota</taxon>
        <taxon>Spirochaetia</taxon>
        <taxon>Spirochaetales</taxon>
        <taxon>Treponemataceae</taxon>
        <taxon>Treponema</taxon>
    </lineage>
</organism>
<feature type="coiled-coil region" evidence="9">
    <location>
        <begin position="139"/>
        <end position="170"/>
    </location>
</feature>
<evidence type="ECO:0000313" key="13">
    <source>
        <dbReference type="Proteomes" id="UP000042527"/>
    </source>
</evidence>
<keyword evidence="5" id="KW-0547">Nucleotide-binding</keyword>
<proteinExistence type="predicted"/>
<dbReference type="PANTHER" id="PTHR24421:SF10">
    <property type="entry name" value="NITRATE_NITRITE SENSOR PROTEIN NARQ"/>
    <property type="match status" value="1"/>
</dbReference>
<dbReference type="Gene3D" id="1.20.5.1930">
    <property type="match status" value="1"/>
</dbReference>
<dbReference type="Pfam" id="PF07730">
    <property type="entry name" value="HisKA_3"/>
    <property type="match status" value="1"/>
</dbReference>
<gene>
    <name evidence="12" type="ORF">TPHV1_160018</name>
</gene>
<name>A0A0B7GUK4_TREPH</name>
<dbReference type="EMBL" id="CDNC01000008">
    <property type="protein sequence ID" value="CEM61217.1"/>
    <property type="molecule type" value="Genomic_DNA"/>
</dbReference>
<evidence type="ECO:0000256" key="6">
    <source>
        <dbReference type="ARBA" id="ARBA00022777"/>
    </source>
</evidence>
<dbReference type="InterPro" id="IPR036890">
    <property type="entry name" value="HATPase_C_sf"/>
</dbReference>
<reference evidence="13" key="1">
    <citation type="submission" date="2015-01" db="EMBL/GenBank/DDBJ databases">
        <authorList>
            <person name="Manzoor Shahid"/>
            <person name="Zubair Saima"/>
        </authorList>
    </citation>
    <scope>NUCLEOTIDE SEQUENCE [LARGE SCALE GENOMIC DNA]</scope>
    <source>
        <strain evidence="13">V1</strain>
    </source>
</reference>
<evidence type="ECO:0000256" key="4">
    <source>
        <dbReference type="ARBA" id="ARBA00022679"/>
    </source>
</evidence>
<keyword evidence="7" id="KW-0067">ATP-binding</keyword>
<evidence type="ECO:0000256" key="7">
    <source>
        <dbReference type="ARBA" id="ARBA00022840"/>
    </source>
</evidence>
<keyword evidence="10" id="KW-0472">Membrane</keyword>
<dbReference type="Gene3D" id="3.30.565.10">
    <property type="entry name" value="Histidine kinase-like ATPase, C-terminal domain"/>
    <property type="match status" value="1"/>
</dbReference>
<feature type="transmembrane region" description="Helical" evidence="10">
    <location>
        <begin position="55"/>
        <end position="88"/>
    </location>
</feature>
<dbReference type="InterPro" id="IPR011712">
    <property type="entry name" value="Sig_transdc_His_kin_sub3_dim/P"/>
</dbReference>
<feature type="transmembrane region" description="Helical" evidence="10">
    <location>
        <begin position="121"/>
        <end position="139"/>
    </location>
</feature>
<keyword evidence="9" id="KW-0175">Coiled coil</keyword>
<dbReference type="GO" id="GO:0016020">
    <property type="term" value="C:membrane"/>
    <property type="evidence" value="ECO:0007669"/>
    <property type="project" value="InterPro"/>
</dbReference>
<dbReference type="PANTHER" id="PTHR24421">
    <property type="entry name" value="NITRATE/NITRITE SENSOR PROTEIN NARX-RELATED"/>
    <property type="match status" value="1"/>
</dbReference>
<dbReference type="GO" id="GO:0000155">
    <property type="term" value="F:phosphorelay sensor kinase activity"/>
    <property type="evidence" value="ECO:0007669"/>
    <property type="project" value="InterPro"/>
</dbReference>
<keyword evidence="6 12" id="KW-0418">Kinase</keyword>
<evidence type="ECO:0000256" key="1">
    <source>
        <dbReference type="ARBA" id="ARBA00000085"/>
    </source>
</evidence>
<evidence type="ECO:0000256" key="3">
    <source>
        <dbReference type="ARBA" id="ARBA00022553"/>
    </source>
</evidence>
<dbReference type="OrthoDB" id="9781904at2"/>
<evidence type="ECO:0000259" key="11">
    <source>
        <dbReference type="Pfam" id="PF07730"/>
    </source>
</evidence>
<dbReference type="AlphaFoldDB" id="A0A0B7GUK4"/>
<comment type="catalytic activity">
    <reaction evidence="1">
        <text>ATP + protein L-histidine = ADP + protein N-phospho-L-histidine.</text>
        <dbReference type="EC" id="2.7.13.3"/>
    </reaction>
</comment>
<evidence type="ECO:0000256" key="8">
    <source>
        <dbReference type="ARBA" id="ARBA00023012"/>
    </source>
</evidence>
<keyword evidence="8" id="KW-0902">Two-component regulatory system</keyword>
<evidence type="ECO:0000313" key="12">
    <source>
        <dbReference type="EMBL" id="CEM61217.1"/>
    </source>
</evidence>